<proteinExistence type="predicted"/>
<feature type="domain" description="HTH tetR-type" evidence="5">
    <location>
        <begin position="6"/>
        <end position="66"/>
    </location>
</feature>
<sequence length="195" mass="21679">MRSKDDHKREAILEAAVQVANDEGLANVSMSKIARTAGVSPATLYTYFEGKDDLLRAAFLQAKRSMLERCCQGIDGSSVSTAREIESAVRSFCKNTLGYLRESTSEFLFVEQAVASPLVDDSVAQRSQDWERPAVELFERGSALGVLRDAPPALLIGFCMYPIEQVYKETLHASSLLAPVDYELVFDMCWNAIRR</sequence>
<dbReference type="PROSITE" id="PS50977">
    <property type="entry name" value="HTH_TETR_2"/>
    <property type="match status" value="1"/>
</dbReference>
<keyword evidence="2 4" id="KW-0238">DNA-binding</keyword>
<dbReference type="SUPFAM" id="SSF46689">
    <property type="entry name" value="Homeodomain-like"/>
    <property type="match status" value="1"/>
</dbReference>
<name>A0A9D2EYF4_9ACTN</name>
<protein>
    <submittedName>
        <fullName evidence="6">TetR/AcrR family transcriptional regulator</fullName>
    </submittedName>
</protein>
<dbReference type="PRINTS" id="PR00455">
    <property type="entry name" value="HTHTETR"/>
</dbReference>
<dbReference type="AlphaFoldDB" id="A0A9D2EYF4"/>
<feature type="DNA-binding region" description="H-T-H motif" evidence="4">
    <location>
        <begin position="29"/>
        <end position="48"/>
    </location>
</feature>
<dbReference type="InterPro" id="IPR001647">
    <property type="entry name" value="HTH_TetR"/>
</dbReference>
<dbReference type="PANTHER" id="PTHR30055">
    <property type="entry name" value="HTH-TYPE TRANSCRIPTIONAL REGULATOR RUTR"/>
    <property type="match status" value="1"/>
</dbReference>
<accession>A0A9D2EYF4</accession>
<dbReference type="InterPro" id="IPR050109">
    <property type="entry name" value="HTH-type_TetR-like_transc_reg"/>
</dbReference>
<dbReference type="InterPro" id="IPR054422">
    <property type="entry name" value="TetR-like_HI_0893_C"/>
</dbReference>
<evidence type="ECO:0000259" key="5">
    <source>
        <dbReference type="PROSITE" id="PS50977"/>
    </source>
</evidence>
<dbReference type="PANTHER" id="PTHR30055:SF234">
    <property type="entry name" value="HTH-TYPE TRANSCRIPTIONAL REGULATOR BETI"/>
    <property type="match status" value="1"/>
</dbReference>
<keyword evidence="3" id="KW-0804">Transcription</keyword>
<evidence type="ECO:0000313" key="7">
    <source>
        <dbReference type="Proteomes" id="UP000824062"/>
    </source>
</evidence>
<evidence type="ECO:0000313" key="6">
    <source>
        <dbReference type="EMBL" id="HIZ46204.1"/>
    </source>
</evidence>
<dbReference type="Proteomes" id="UP000824062">
    <property type="component" value="Unassembled WGS sequence"/>
</dbReference>
<dbReference type="InterPro" id="IPR023772">
    <property type="entry name" value="DNA-bd_HTH_TetR-type_CS"/>
</dbReference>
<gene>
    <name evidence="6" type="ORF">IAA19_04210</name>
</gene>
<reference evidence="6" key="2">
    <citation type="submission" date="2021-04" db="EMBL/GenBank/DDBJ databases">
        <authorList>
            <person name="Gilroy R."/>
        </authorList>
    </citation>
    <scope>NUCLEOTIDE SEQUENCE</scope>
    <source>
        <strain evidence="6">ChiHjej12B11-14209</strain>
    </source>
</reference>
<dbReference type="GO" id="GO:0003700">
    <property type="term" value="F:DNA-binding transcription factor activity"/>
    <property type="evidence" value="ECO:0007669"/>
    <property type="project" value="TreeGrafter"/>
</dbReference>
<evidence type="ECO:0000256" key="4">
    <source>
        <dbReference type="PROSITE-ProRule" id="PRU00335"/>
    </source>
</evidence>
<dbReference type="GO" id="GO:0000976">
    <property type="term" value="F:transcription cis-regulatory region binding"/>
    <property type="evidence" value="ECO:0007669"/>
    <property type="project" value="TreeGrafter"/>
</dbReference>
<dbReference type="Gene3D" id="1.10.357.10">
    <property type="entry name" value="Tetracycline Repressor, domain 2"/>
    <property type="match status" value="1"/>
</dbReference>
<evidence type="ECO:0000256" key="2">
    <source>
        <dbReference type="ARBA" id="ARBA00023125"/>
    </source>
</evidence>
<keyword evidence="1" id="KW-0805">Transcription regulation</keyword>
<dbReference type="InterPro" id="IPR009057">
    <property type="entry name" value="Homeodomain-like_sf"/>
</dbReference>
<dbReference type="Pfam" id="PF22604">
    <property type="entry name" value="TetR_HI_0893_C"/>
    <property type="match status" value="1"/>
</dbReference>
<comment type="caution">
    <text evidence="6">The sequence shown here is derived from an EMBL/GenBank/DDBJ whole genome shotgun (WGS) entry which is preliminary data.</text>
</comment>
<dbReference type="PROSITE" id="PS01081">
    <property type="entry name" value="HTH_TETR_1"/>
    <property type="match status" value="1"/>
</dbReference>
<evidence type="ECO:0000256" key="3">
    <source>
        <dbReference type="ARBA" id="ARBA00023163"/>
    </source>
</evidence>
<dbReference type="EMBL" id="DXBM01000036">
    <property type="protein sequence ID" value="HIZ46204.1"/>
    <property type="molecule type" value="Genomic_DNA"/>
</dbReference>
<evidence type="ECO:0000256" key="1">
    <source>
        <dbReference type="ARBA" id="ARBA00023015"/>
    </source>
</evidence>
<organism evidence="6 7">
    <name type="scientific">Candidatus Olsenella pullistercoris</name>
    <dbReference type="NCBI Taxonomy" id="2838712"/>
    <lineage>
        <taxon>Bacteria</taxon>
        <taxon>Bacillati</taxon>
        <taxon>Actinomycetota</taxon>
        <taxon>Coriobacteriia</taxon>
        <taxon>Coriobacteriales</taxon>
        <taxon>Atopobiaceae</taxon>
        <taxon>Olsenella</taxon>
    </lineage>
</organism>
<dbReference type="Pfam" id="PF00440">
    <property type="entry name" value="TetR_N"/>
    <property type="match status" value="1"/>
</dbReference>
<reference evidence="6" key="1">
    <citation type="journal article" date="2021" name="PeerJ">
        <title>Extensive microbial diversity within the chicken gut microbiome revealed by metagenomics and culture.</title>
        <authorList>
            <person name="Gilroy R."/>
            <person name="Ravi A."/>
            <person name="Getino M."/>
            <person name="Pursley I."/>
            <person name="Horton D.L."/>
            <person name="Alikhan N.F."/>
            <person name="Baker D."/>
            <person name="Gharbi K."/>
            <person name="Hall N."/>
            <person name="Watson M."/>
            <person name="Adriaenssens E.M."/>
            <person name="Foster-Nyarko E."/>
            <person name="Jarju S."/>
            <person name="Secka A."/>
            <person name="Antonio M."/>
            <person name="Oren A."/>
            <person name="Chaudhuri R.R."/>
            <person name="La Ragione R."/>
            <person name="Hildebrand F."/>
            <person name="Pallen M.J."/>
        </authorList>
    </citation>
    <scope>NUCLEOTIDE SEQUENCE</scope>
    <source>
        <strain evidence="6">ChiHjej12B11-14209</strain>
    </source>
</reference>